<evidence type="ECO:0000313" key="8">
    <source>
        <dbReference type="Proteomes" id="UP000298325"/>
    </source>
</evidence>
<evidence type="ECO:0000259" key="6">
    <source>
        <dbReference type="Pfam" id="PF08281"/>
    </source>
</evidence>
<dbReference type="InterPro" id="IPR039425">
    <property type="entry name" value="RNA_pol_sigma-70-like"/>
</dbReference>
<dbReference type="SUPFAM" id="SSF88946">
    <property type="entry name" value="Sigma2 domain of RNA polymerase sigma factors"/>
    <property type="match status" value="1"/>
</dbReference>
<reference evidence="7 8" key="1">
    <citation type="submission" date="2019-04" db="EMBL/GenBank/DDBJ databases">
        <authorList>
            <person name="Park S."/>
            <person name="Yoon J.-H."/>
        </authorList>
    </citation>
    <scope>NUCLEOTIDE SEQUENCE [LARGE SCALE GENOMIC DNA]</scope>
    <source>
        <strain evidence="7 8">HJM-18</strain>
    </source>
</reference>
<evidence type="ECO:0000259" key="5">
    <source>
        <dbReference type="Pfam" id="PF04542"/>
    </source>
</evidence>
<evidence type="ECO:0000256" key="1">
    <source>
        <dbReference type="ARBA" id="ARBA00010641"/>
    </source>
</evidence>
<dbReference type="RefSeq" id="WP_135803320.1">
    <property type="nucleotide sequence ID" value="NZ_SRPF01000002.1"/>
</dbReference>
<dbReference type="InterPro" id="IPR013324">
    <property type="entry name" value="RNA_pol_sigma_r3/r4-like"/>
</dbReference>
<dbReference type="InterPro" id="IPR013325">
    <property type="entry name" value="RNA_pol_sigma_r2"/>
</dbReference>
<dbReference type="Pfam" id="PF08281">
    <property type="entry name" value="Sigma70_r4_2"/>
    <property type="match status" value="1"/>
</dbReference>
<evidence type="ECO:0000313" key="7">
    <source>
        <dbReference type="EMBL" id="TGN40658.1"/>
    </source>
</evidence>
<feature type="domain" description="RNA polymerase sigma factor 70 region 4 type 2" evidence="6">
    <location>
        <begin position="129"/>
        <end position="179"/>
    </location>
</feature>
<evidence type="ECO:0000256" key="4">
    <source>
        <dbReference type="ARBA" id="ARBA00023163"/>
    </source>
</evidence>
<name>A0A4Z1C0X1_9GAMM</name>
<dbReference type="InterPro" id="IPR014284">
    <property type="entry name" value="RNA_pol_sigma-70_dom"/>
</dbReference>
<sequence>MQSDPSTSTAGISKLIARVAQADRAAFSSLYQATAPKLLGVVLRILNNRAWAEEVIQDAYLKVWQKAGQFDEDKSSPITWMVSIARNSAIDELRKHPTGRTVNDDQLDQVPGGQTTAQQQVEDQQSVNQLNHCIDQLEKERQDMVRLAYLNGWSRDDLAGQFGQPVNTVKTWLRRALQDIKRCLES</sequence>
<dbReference type="PANTHER" id="PTHR43133:SF62">
    <property type="entry name" value="RNA POLYMERASE SIGMA FACTOR SIGZ"/>
    <property type="match status" value="1"/>
</dbReference>
<dbReference type="Pfam" id="PF04542">
    <property type="entry name" value="Sigma70_r2"/>
    <property type="match status" value="1"/>
</dbReference>
<keyword evidence="4" id="KW-0804">Transcription</keyword>
<feature type="domain" description="RNA polymerase sigma-70 region 2" evidence="5">
    <location>
        <begin position="30"/>
        <end position="96"/>
    </location>
</feature>
<dbReference type="GO" id="GO:0016987">
    <property type="term" value="F:sigma factor activity"/>
    <property type="evidence" value="ECO:0007669"/>
    <property type="project" value="UniProtKB-KW"/>
</dbReference>
<dbReference type="Gene3D" id="1.10.1740.10">
    <property type="match status" value="1"/>
</dbReference>
<dbReference type="NCBIfam" id="TIGR02937">
    <property type="entry name" value="sigma70-ECF"/>
    <property type="match status" value="1"/>
</dbReference>
<gene>
    <name evidence="7" type="ORF">E5Q11_10450</name>
</gene>
<keyword evidence="8" id="KW-1185">Reference proteome</keyword>
<evidence type="ECO:0000256" key="3">
    <source>
        <dbReference type="ARBA" id="ARBA00023082"/>
    </source>
</evidence>
<dbReference type="EMBL" id="SRPF01000002">
    <property type="protein sequence ID" value="TGN40658.1"/>
    <property type="molecule type" value="Genomic_DNA"/>
</dbReference>
<dbReference type="GO" id="GO:0006352">
    <property type="term" value="P:DNA-templated transcription initiation"/>
    <property type="evidence" value="ECO:0007669"/>
    <property type="project" value="InterPro"/>
</dbReference>
<organism evidence="7 8">
    <name type="scientific">Marinobacter confluentis</name>
    <dbReference type="NCBI Taxonomy" id="1697557"/>
    <lineage>
        <taxon>Bacteria</taxon>
        <taxon>Pseudomonadati</taxon>
        <taxon>Pseudomonadota</taxon>
        <taxon>Gammaproteobacteria</taxon>
        <taxon>Pseudomonadales</taxon>
        <taxon>Marinobacteraceae</taxon>
        <taxon>Marinobacter</taxon>
    </lineage>
</organism>
<accession>A0A4Z1C0X1</accession>
<evidence type="ECO:0000256" key="2">
    <source>
        <dbReference type="ARBA" id="ARBA00023015"/>
    </source>
</evidence>
<keyword evidence="2" id="KW-0805">Transcription regulation</keyword>
<comment type="similarity">
    <text evidence="1">Belongs to the sigma-70 factor family. ECF subfamily.</text>
</comment>
<protein>
    <submittedName>
        <fullName evidence="7">Sigma-70 family RNA polymerase sigma factor</fullName>
    </submittedName>
</protein>
<dbReference type="GO" id="GO:0003677">
    <property type="term" value="F:DNA binding"/>
    <property type="evidence" value="ECO:0007669"/>
    <property type="project" value="InterPro"/>
</dbReference>
<dbReference type="InterPro" id="IPR007627">
    <property type="entry name" value="RNA_pol_sigma70_r2"/>
</dbReference>
<dbReference type="OrthoDB" id="9784272at2"/>
<dbReference type="Proteomes" id="UP000298325">
    <property type="component" value="Unassembled WGS sequence"/>
</dbReference>
<keyword evidence="3" id="KW-0731">Sigma factor</keyword>
<dbReference type="SUPFAM" id="SSF88659">
    <property type="entry name" value="Sigma3 and sigma4 domains of RNA polymerase sigma factors"/>
    <property type="match status" value="1"/>
</dbReference>
<dbReference type="AlphaFoldDB" id="A0A4Z1C0X1"/>
<comment type="caution">
    <text evidence="7">The sequence shown here is derived from an EMBL/GenBank/DDBJ whole genome shotgun (WGS) entry which is preliminary data.</text>
</comment>
<dbReference type="PANTHER" id="PTHR43133">
    <property type="entry name" value="RNA POLYMERASE ECF-TYPE SIGMA FACTO"/>
    <property type="match status" value="1"/>
</dbReference>
<dbReference type="Gene3D" id="1.10.10.10">
    <property type="entry name" value="Winged helix-like DNA-binding domain superfamily/Winged helix DNA-binding domain"/>
    <property type="match status" value="1"/>
</dbReference>
<proteinExistence type="inferred from homology"/>
<dbReference type="InterPro" id="IPR013249">
    <property type="entry name" value="RNA_pol_sigma70_r4_t2"/>
</dbReference>
<dbReference type="InterPro" id="IPR036388">
    <property type="entry name" value="WH-like_DNA-bd_sf"/>
</dbReference>